<keyword evidence="3" id="KW-0349">Heme</keyword>
<keyword evidence="4" id="KW-0479">Metal-binding</keyword>
<evidence type="ECO:0000313" key="11">
    <source>
        <dbReference type="Proteomes" id="UP000701801"/>
    </source>
</evidence>
<dbReference type="Proteomes" id="UP000701801">
    <property type="component" value="Unassembled WGS sequence"/>
</dbReference>
<keyword evidence="6" id="KW-0408">Iron</keyword>
<dbReference type="Pfam" id="PF01328">
    <property type="entry name" value="Peroxidase_2"/>
    <property type="match status" value="1"/>
</dbReference>
<dbReference type="EMBL" id="CAJVRM010000618">
    <property type="protein sequence ID" value="CAG8982417.1"/>
    <property type="molecule type" value="Genomic_DNA"/>
</dbReference>
<protein>
    <recommendedName>
        <fullName evidence="9">Heme haloperoxidase family profile domain-containing protein</fullName>
    </recommendedName>
</protein>
<comment type="caution">
    <text evidence="10">The sequence shown here is derived from an EMBL/GenBank/DDBJ whole genome shotgun (WGS) entry which is preliminary data.</text>
</comment>
<keyword evidence="11" id="KW-1185">Reference proteome</keyword>
<evidence type="ECO:0000256" key="7">
    <source>
        <dbReference type="ARBA" id="ARBA00025795"/>
    </source>
</evidence>
<dbReference type="Gene3D" id="1.10.489.10">
    <property type="entry name" value="Chloroperoxidase-like"/>
    <property type="match status" value="1"/>
</dbReference>
<feature type="signal peptide" evidence="8">
    <location>
        <begin position="1"/>
        <end position="15"/>
    </location>
</feature>
<evidence type="ECO:0000256" key="8">
    <source>
        <dbReference type="SAM" id="SignalP"/>
    </source>
</evidence>
<dbReference type="SUPFAM" id="SSF47571">
    <property type="entry name" value="Cloroperoxidase"/>
    <property type="match status" value="1"/>
</dbReference>
<evidence type="ECO:0000256" key="5">
    <source>
        <dbReference type="ARBA" id="ARBA00023002"/>
    </source>
</evidence>
<evidence type="ECO:0000256" key="3">
    <source>
        <dbReference type="ARBA" id="ARBA00022617"/>
    </source>
</evidence>
<dbReference type="PANTHER" id="PTHR33577:SF9">
    <property type="entry name" value="PEROXIDASE STCC"/>
    <property type="match status" value="1"/>
</dbReference>
<evidence type="ECO:0000256" key="6">
    <source>
        <dbReference type="ARBA" id="ARBA00023004"/>
    </source>
</evidence>
<dbReference type="PROSITE" id="PS51405">
    <property type="entry name" value="HEME_HALOPEROXIDASE"/>
    <property type="match status" value="1"/>
</dbReference>
<feature type="chain" id="PRO_5040178590" description="Heme haloperoxidase family profile domain-containing protein" evidence="8">
    <location>
        <begin position="16"/>
        <end position="247"/>
    </location>
</feature>
<feature type="domain" description="Heme haloperoxidase family profile" evidence="9">
    <location>
        <begin position="26"/>
        <end position="232"/>
    </location>
</feature>
<comment type="similarity">
    <text evidence="7">Belongs to the chloroperoxidase family.</text>
</comment>
<gene>
    <name evidence="10" type="ORF">HYALB_00007096</name>
</gene>
<dbReference type="GO" id="GO:0046872">
    <property type="term" value="F:metal ion binding"/>
    <property type="evidence" value="ECO:0007669"/>
    <property type="project" value="UniProtKB-KW"/>
</dbReference>
<dbReference type="InterPro" id="IPR036851">
    <property type="entry name" value="Chloroperoxidase-like_sf"/>
</dbReference>
<dbReference type="GO" id="GO:0004601">
    <property type="term" value="F:peroxidase activity"/>
    <property type="evidence" value="ECO:0007669"/>
    <property type="project" value="UniProtKB-KW"/>
</dbReference>
<evidence type="ECO:0000256" key="4">
    <source>
        <dbReference type="ARBA" id="ARBA00022723"/>
    </source>
</evidence>
<keyword evidence="8" id="KW-0732">Signal</keyword>
<reference evidence="10" key="1">
    <citation type="submission" date="2021-07" db="EMBL/GenBank/DDBJ databases">
        <authorList>
            <person name="Durling M."/>
        </authorList>
    </citation>
    <scope>NUCLEOTIDE SEQUENCE</scope>
</reference>
<keyword evidence="2" id="KW-0575">Peroxidase</keyword>
<name>A0A9N9M1Q5_9HELO</name>
<dbReference type="OrthoDB" id="407298at2759"/>
<dbReference type="InterPro" id="IPR000028">
    <property type="entry name" value="Chloroperoxidase"/>
</dbReference>
<accession>A0A9N9M1Q5</accession>
<organism evidence="10 11">
    <name type="scientific">Hymenoscyphus albidus</name>
    <dbReference type="NCBI Taxonomy" id="595503"/>
    <lineage>
        <taxon>Eukaryota</taxon>
        <taxon>Fungi</taxon>
        <taxon>Dikarya</taxon>
        <taxon>Ascomycota</taxon>
        <taxon>Pezizomycotina</taxon>
        <taxon>Leotiomycetes</taxon>
        <taxon>Helotiales</taxon>
        <taxon>Helotiaceae</taxon>
        <taxon>Hymenoscyphus</taxon>
    </lineage>
</organism>
<proteinExistence type="inferred from homology"/>
<dbReference type="AlphaFoldDB" id="A0A9N9M1Q5"/>
<keyword evidence="5" id="KW-0560">Oxidoreductase</keyword>
<evidence type="ECO:0000259" key="9">
    <source>
        <dbReference type="PROSITE" id="PS51405"/>
    </source>
</evidence>
<comment type="cofactor">
    <cofactor evidence="1">
        <name>heme b</name>
        <dbReference type="ChEBI" id="CHEBI:60344"/>
    </cofactor>
</comment>
<evidence type="ECO:0000256" key="1">
    <source>
        <dbReference type="ARBA" id="ARBA00001970"/>
    </source>
</evidence>
<evidence type="ECO:0000313" key="10">
    <source>
        <dbReference type="EMBL" id="CAG8982417.1"/>
    </source>
</evidence>
<sequence>MKFCVIVSLVVAVGAFPQGPTKDHPVVGEWRPASESDSRSPCPMLNTLANHGYLPRNGRNITAKGFGKAIRDGLGFDITAGEVQANLQFQALGKQVVDLEELNAHEVLEHRASLTRDDFPGDTIHNNPSRLEAMLADSSTDYLDINSFAKSRVRVEALTAPLATAHIQMSAGEAGLFILAMTSGLLPVNGTNFDELTVPKDRARAWLTLEKLPVDFGWKPARRQYVFGDVIGVTGAILALRSSLLSQ</sequence>
<dbReference type="PANTHER" id="PTHR33577">
    <property type="entry name" value="STERIGMATOCYSTIN BIOSYNTHESIS PEROXIDASE STCC-RELATED"/>
    <property type="match status" value="1"/>
</dbReference>
<evidence type="ECO:0000256" key="2">
    <source>
        <dbReference type="ARBA" id="ARBA00022559"/>
    </source>
</evidence>